<sequence>MREREMAEKRRCEIGDEESEERGVGRNDENSHHQGNGCSLSGSLSPPSYLFPARSHPYLKPLLPHHCPQSPPIASNRLQLFPMRCIRKRVKPRSLKPRRASFPSRSIHLARLSHEEKAHAAIADFLRATVACEACCDVIDDSSSQHPRCTCLDLRKYISSLCTISKLSLPTLHAAHMYLQRLRLGLGGSSESEGGSDEAQNCRVSGTPTATCRLFISSVTLANKYLSDVPLCNRWWATVTGYSEREINQMEFEFLDIIEYDLSLPTPLSLSSVATPPSTFSLHTDHQQTEGTPTGTPPFAFSSAPKLPTPNSTPTPASPSCPLWDSRFPAAHVPAPHAPRYPYPSPPDSANPCHAECRPTCPLEWNFSSGAVQKIVG</sequence>
<dbReference type="AlphaFoldDB" id="A0A139ARL9"/>
<dbReference type="InterPro" id="IPR013922">
    <property type="entry name" value="Cyclin_PHO80-like"/>
</dbReference>
<feature type="compositionally biased region" description="Basic and acidic residues" evidence="1">
    <location>
        <begin position="1"/>
        <end position="14"/>
    </location>
</feature>
<dbReference type="SUPFAM" id="SSF47954">
    <property type="entry name" value="Cyclin-like"/>
    <property type="match status" value="1"/>
</dbReference>
<dbReference type="Proteomes" id="UP000070544">
    <property type="component" value="Unassembled WGS sequence"/>
</dbReference>
<gene>
    <name evidence="2" type="ORF">M427DRAFT_152421</name>
</gene>
<evidence type="ECO:0000313" key="2">
    <source>
        <dbReference type="EMBL" id="KXS19400.1"/>
    </source>
</evidence>
<dbReference type="OMA" id="EGAYISC"/>
<dbReference type="STRING" id="1344416.A0A139ARL9"/>
<protein>
    <recommendedName>
        <fullName evidence="4">Cyclin N-terminal domain-containing protein</fullName>
    </recommendedName>
</protein>
<dbReference type="CDD" id="cd20557">
    <property type="entry name" value="CYCLIN_ScPCL1-like"/>
    <property type="match status" value="1"/>
</dbReference>
<dbReference type="GO" id="GO:0000307">
    <property type="term" value="C:cyclin-dependent protein kinase holoenzyme complex"/>
    <property type="evidence" value="ECO:0007669"/>
    <property type="project" value="TreeGrafter"/>
</dbReference>
<feature type="region of interest" description="Disordered" evidence="1">
    <location>
        <begin position="275"/>
        <end position="319"/>
    </location>
</feature>
<dbReference type="EMBL" id="KQ965738">
    <property type="protein sequence ID" value="KXS19400.1"/>
    <property type="molecule type" value="Genomic_DNA"/>
</dbReference>
<dbReference type="GO" id="GO:0019901">
    <property type="term" value="F:protein kinase binding"/>
    <property type="evidence" value="ECO:0007669"/>
    <property type="project" value="InterPro"/>
</dbReference>
<dbReference type="Gene3D" id="1.10.472.10">
    <property type="entry name" value="Cyclin-like"/>
    <property type="match status" value="1"/>
</dbReference>
<dbReference type="Pfam" id="PF08613">
    <property type="entry name" value="Cyclin"/>
    <property type="match status" value="1"/>
</dbReference>
<name>A0A139ARL9_GONPJ</name>
<evidence type="ECO:0008006" key="4">
    <source>
        <dbReference type="Google" id="ProtNLM"/>
    </source>
</evidence>
<keyword evidence="3" id="KW-1185">Reference proteome</keyword>
<organism evidence="2 3">
    <name type="scientific">Gonapodya prolifera (strain JEL478)</name>
    <name type="common">Monoblepharis prolifera</name>
    <dbReference type="NCBI Taxonomy" id="1344416"/>
    <lineage>
        <taxon>Eukaryota</taxon>
        <taxon>Fungi</taxon>
        <taxon>Fungi incertae sedis</taxon>
        <taxon>Chytridiomycota</taxon>
        <taxon>Chytridiomycota incertae sedis</taxon>
        <taxon>Monoblepharidomycetes</taxon>
        <taxon>Monoblepharidales</taxon>
        <taxon>Gonapodyaceae</taxon>
        <taxon>Gonapodya</taxon>
    </lineage>
</organism>
<evidence type="ECO:0000256" key="1">
    <source>
        <dbReference type="SAM" id="MobiDB-lite"/>
    </source>
</evidence>
<dbReference type="InterPro" id="IPR036915">
    <property type="entry name" value="Cyclin-like_sf"/>
</dbReference>
<reference evidence="2 3" key="1">
    <citation type="journal article" date="2015" name="Genome Biol. Evol.">
        <title>Phylogenomic analyses indicate that early fungi evolved digesting cell walls of algal ancestors of land plants.</title>
        <authorList>
            <person name="Chang Y."/>
            <person name="Wang S."/>
            <person name="Sekimoto S."/>
            <person name="Aerts A.L."/>
            <person name="Choi C."/>
            <person name="Clum A."/>
            <person name="LaButti K.M."/>
            <person name="Lindquist E.A."/>
            <person name="Yee Ngan C."/>
            <person name="Ohm R.A."/>
            <person name="Salamov A.A."/>
            <person name="Grigoriev I.V."/>
            <person name="Spatafora J.W."/>
            <person name="Berbee M.L."/>
        </authorList>
    </citation>
    <scope>NUCLEOTIDE SEQUENCE [LARGE SCALE GENOMIC DNA]</scope>
    <source>
        <strain evidence="2 3">JEL478</strain>
    </source>
</reference>
<accession>A0A139ARL9</accession>
<dbReference type="PANTHER" id="PTHR15615">
    <property type="match status" value="1"/>
</dbReference>
<dbReference type="OrthoDB" id="244495at2759"/>
<feature type="region of interest" description="Disordered" evidence="1">
    <location>
        <begin position="1"/>
        <end position="41"/>
    </location>
</feature>
<dbReference type="PANTHER" id="PTHR15615:SF10">
    <property type="entry name" value="PHO85 CYCLIN-2-RELATED"/>
    <property type="match status" value="1"/>
</dbReference>
<dbReference type="GO" id="GO:0016538">
    <property type="term" value="F:cyclin-dependent protein serine/threonine kinase regulator activity"/>
    <property type="evidence" value="ECO:0007669"/>
    <property type="project" value="TreeGrafter"/>
</dbReference>
<evidence type="ECO:0000313" key="3">
    <source>
        <dbReference type="Proteomes" id="UP000070544"/>
    </source>
</evidence>
<proteinExistence type="predicted"/>
<feature type="compositionally biased region" description="Pro residues" evidence="1">
    <location>
        <begin position="307"/>
        <end position="319"/>
    </location>
</feature>
<feature type="compositionally biased region" description="Basic and acidic residues" evidence="1">
    <location>
        <begin position="21"/>
        <end position="32"/>
    </location>
</feature>
<dbReference type="GO" id="GO:0005634">
    <property type="term" value="C:nucleus"/>
    <property type="evidence" value="ECO:0007669"/>
    <property type="project" value="TreeGrafter"/>
</dbReference>